<feature type="compositionally biased region" description="Basic and acidic residues" evidence="1">
    <location>
        <begin position="237"/>
        <end position="248"/>
    </location>
</feature>
<accession>A0A545TSX5</accession>
<protein>
    <recommendedName>
        <fullName evidence="4">Scaffolding protein</fullName>
    </recommendedName>
</protein>
<keyword evidence="3" id="KW-1185">Reference proteome</keyword>
<evidence type="ECO:0000313" key="3">
    <source>
        <dbReference type="Proteomes" id="UP000315252"/>
    </source>
</evidence>
<feature type="compositionally biased region" description="Acidic residues" evidence="1">
    <location>
        <begin position="35"/>
        <end position="52"/>
    </location>
</feature>
<feature type="compositionally biased region" description="Acidic residues" evidence="1">
    <location>
        <begin position="13"/>
        <end position="28"/>
    </location>
</feature>
<gene>
    <name evidence="2" type="ORF">FKG95_09010</name>
</gene>
<name>A0A545TSX5_9PROT</name>
<proteinExistence type="predicted"/>
<reference evidence="2 3" key="1">
    <citation type="submission" date="2019-06" db="EMBL/GenBank/DDBJ databases">
        <title>Whole genome sequence for Rhodospirillaceae sp. R148.</title>
        <authorList>
            <person name="Wang G."/>
        </authorList>
    </citation>
    <scope>NUCLEOTIDE SEQUENCE [LARGE SCALE GENOMIC DNA]</scope>
    <source>
        <strain evidence="2 3">R148</strain>
    </source>
</reference>
<dbReference type="EMBL" id="VHSH01000003">
    <property type="protein sequence ID" value="TQV80324.1"/>
    <property type="molecule type" value="Genomic_DNA"/>
</dbReference>
<feature type="compositionally biased region" description="Basic and acidic residues" evidence="1">
    <location>
        <begin position="63"/>
        <end position="80"/>
    </location>
</feature>
<organism evidence="2 3">
    <name type="scientific">Denitrobaculum tricleocarpae</name>
    <dbReference type="NCBI Taxonomy" id="2591009"/>
    <lineage>
        <taxon>Bacteria</taxon>
        <taxon>Pseudomonadati</taxon>
        <taxon>Pseudomonadota</taxon>
        <taxon>Alphaproteobacteria</taxon>
        <taxon>Rhodospirillales</taxon>
        <taxon>Rhodospirillaceae</taxon>
        <taxon>Denitrobaculum</taxon>
    </lineage>
</organism>
<dbReference type="RefSeq" id="WP_142896037.1">
    <property type="nucleotide sequence ID" value="NZ_ML660054.1"/>
</dbReference>
<evidence type="ECO:0008006" key="4">
    <source>
        <dbReference type="Google" id="ProtNLM"/>
    </source>
</evidence>
<dbReference type="OrthoDB" id="7872452at2"/>
<feature type="compositionally biased region" description="Low complexity" evidence="1">
    <location>
        <begin position="81"/>
        <end position="106"/>
    </location>
</feature>
<evidence type="ECO:0000256" key="1">
    <source>
        <dbReference type="SAM" id="MobiDB-lite"/>
    </source>
</evidence>
<feature type="region of interest" description="Disordered" evidence="1">
    <location>
        <begin position="236"/>
        <end position="292"/>
    </location>
</feature>
<evidence type="ECO:0000313" key="2">
    <source>
        <dbReference type="EMBL" id="TQV80324.1"/>
    </source>
</evidence>
<comment type="caution">
    <text evidence="2">The sequence shown here is derived from an EMBL/GenBank/DDBJ whole genome shotgun (WGS) entry which is preliminary data.</text>
</comment>
<feature type="region of interest" description="Disordered" evidence="1">
    <location>
        <begin position="1"/>
        <end position="112"/>
    </location>
</feature>
<sequence>MEGEESVSGAVTEEQEAPQETEELEPSEDAQQAAGEDDGAGEDDQSDGEDQSEDRPKSKRRPNKAERRALRAERDRDRLLDALLAERGGSKAQPEPQQQNKPAAAPKQEDFETYEAYIDARVEYLADQRVAEQFAQRQKQTQAQRQQQHQEKLVTEYHQRVDAAQDKYEDFDDVAFSDDVVITAVMRDAMVESEFGPDVQYYLGSNPEESAKIAALSPVAQIRAIGRLETKFAQAEAKAESVKDDPPPRKTTSAPEPIKPIGGKKASGNINPDKLSTEQWMEQRAAGKLNYR</sequence>
<dbReference type="AlphaFoldDB" id="A0A545TSX5"/>
<dbReference type="Proteomes" id="UP000315252">
    <property type="component" value="Unassembled WGS sequence"/>
</dbReference>